<comment type="caution">
    <text evidence="1">The sequence shown here is derived from an EMBL/GenBank/DDBJ whole genome shotgun (WGS) entry which is preliminary data.</text>
</comment>
<organism evidence="1 2">
    <name type="scientific">Pseudohaliea rubra DSM 19751</name>
    <dbReference type="NCBI Taxonomy" id="1265313"/>
    <lineage>
        <taxon>Bacteria</taxon>
        <taxon>Pseudomonadati</taxon>
        <taxon>Pseudomonadota</taxon>
        <taxon>Gammaproteobacteria</taxon>
        <taxon>Cellvibrionales</taxon>
        <taxon>Halieaceae</taxon>
        <taxon>Pseudohaliea</taxon>
    </lineage>
</organism>
<gene>
    <name evidence="1" type="ORF">HRUBRA_00768</name>
</gene>
<keyword evidence="2" id="KW-1185">Reference proteome</keyword>
<dbReference type="EMBL" id="AUVB01000023">
    <property type="protein sequence ID" value="KGE04609.1"/>
    <property type="molecule type" value="Genomic_DNA"/>
</dbReference>
<accession>A0A095X182</accession>
<dbReference type="AlphaFoldDB" id="A0A095X182"/>
<sequence length="38" mass="4295">MAELREASASAWEDVKHRAEDAWGAMEDALSSARDRFK</sequence>
<reference evidence="1 2" key="1">
    <citation type="journal article" date="2014" name="Genome Announc.">
        <title>Genome Sequence of Gammaproteobacterial Pseudohaliea rubra Type Strain DSM 19751, Isolated from Coastal Seawater of the Mediterranean Sea.</title>
        <authorList>
            <person name="Spring S."/>
            <person name="Fiebig A."/>
            <person name="Riedel T."/>
            <person name="Goker M."/>
            <person name="Klenk H.P."/>
        </authorList>
    </citation>
    <scope>NUCLEOTIDE SEQUENCE [LARGE SCALE GENOMIC DNA]</scope>
    <source>
        <strain evidence="1 2">DSM 19751</strain>
    </source>
</reference>
<dbReference type="Proteomes" id="UP000029640">
    <property type="component" value="Unassembled WGS sequence"/>
</dbReference>
<name>A0A095X182_9GAMM</name>
<evidence type="ECO:0000313" key="1">
    <source>
        <dbReference type="EMBL" id="KGE04609.1"/>
    </source>
</evidence>
<proteinExistence type="predicted"/>
<protein>
    <submittedName>
        <fullName evidence="1">Uncharacterized protein</fullName>
    </submittedName>
</protein>
<evidence type="ECO:0000313" key="2">
    <source>
        <dbReference type="Proteomes" id="UP000029640"/>
    </source>
</evidence>
<dbReference type="HOGENOM" id="CLU_3328614_0_0_6"/>